<evidence type="ECO:0000256" key="6">
    <source>
        <dbReference type="SAM" id="SignalP"/>
    </source>
</evidence>
<keyword evidence="4" id="KW-0862">Zinc</keyword>
<dbReference type="RefSeq" id="WP_169113945.1">
    <property type="nucleotide sequence ID" value="NZ_CP051684.1"/>
</dbReference>
<dbReference type="SUPFAM" id="SSF102215">
    <property type="entry name" value="Creatininase"/>
    <property type="match status" value="1"/>
</dbReference>
<reference evidence="7 8" key="1">
    <citation type="submission" date="2020-04" db="EMBL/GenBank/DDBJ databases">
        <title>Genome sequencing of novel species.</title>
        <authorList>
            <person name="Heo J."/>
            <person name="Kim S.-J."/>
            <person name="Kim J.-S."/>
            <person name="Hong S.-B."/>
            <person name="Kwon S.-W."/>
        </authorList>
    </citation>
    <scope>NUCLEOTIDE SEQUENCE [LARGE SCALE GENOMIC DNA]</scope>
    <source>
        <strain evidence="7 8">AF9R3</strain>
    </source>
</reference>
<dbReference type="InterPro" id="IPR024087">
    <property type="entry name" value="Creatininase-like_sf"/>
</dbReference>
<feature type="chain" id="PRO_5046877248" evidence="6">
    <location>
        <begin position="26"/>
        <end position="285"/>
    </location>
</feature>
<dbReference type="Gene3D" id="3.40.50.10310">
    <property type="entry name" value="Creatininase"/>
    <property type="match status" value="1"/>
</dbReference>
<accession>A0ABX6MGK4</accession>
<name>A0ABX6MGK4_9BURK</name>
<evidence type="ECO:0000313" key="8">
    <source>
        <dbReference type="Proteomes" id="UP000503117"/>
    </source>
</evidence>
<keyword evidence="8" id="KW-1185">Reference proteome</keyword>
<dbReference type="EMBL" id="CP051684">
    <property type="protein sequence ID" value="QJD92922.1"/>
    <property type="molecule type" value="Genomic_DNA"/>
</dbReference>
<feature type="signal peptide" evidence="6">
    <location>
        <begin position="1"/>
        <end position="25"/>
    </location>
</feature>
<comment type="similarity">
    <text evidence="5">Belongs to the creatininase superfamily.</text>
</comment>
<dbReference type="Proteomes" id="UP000503117">
    <property type="component" value="Chromosome"/>
</dbReference>
<dbReference type="Pfam" id="PF02633">
    <property type="entry name" value="Creatininase"/>
    <property type="match status" value="1"/>
</dbReference>
<dbReference type="PANTHER" id="PTHR35005:SF1">
    <property type="entry name" value="2-AMINO-5-FORMYLAMINO-6-RIBOSYLAMINOPYRIMIDIN-4(3H)-ONE 5'-MONOPHOSPHATE DEFORMYLASE"/>
    <property type="match status" value="1"/>
</dbReference>
<proteinExistence type="inferred from homology"/>
<comment type="cofactor">
    <cofactor evidence="1">
        <name>Zn(2+)</name>
        <dbReference type="ChEBI" id="CHEBI:29105"/>
    </cofactor>
</comment>
<sequence length="285" mass="29763">MRDLKLPAALAACLLACLLARPVMAAEAVIAPVMLEEMTSTELRTRIDAGATTAIIPIGGTEQSGPYIALGKHNVRATVLARMIAQKLGNAVVAPVVAYVPEGSITPPAGHMKFAGTLSIPESTFEELLVATAQSLRQHGFRRIVFIGDHGGYQKSETRVAQKLNKAWAKDGDAAALALLAYYDVTQEPFIADLEKRGYSKAEIGLHAGLADAALMLATDKSLVRTEALAKGPSPTAAQGVRGDARRATAELGKLGVQRIVDASVAAISDFAAHGAPSTSSKASK</sequence>
<evidence type="ECO:0000313" key="7">
    <source>
        <dbReference type="EMBL" id="QJD92922.1"/>
    </source>
</evidence>
<gene>
    <name evidence="7" type="ORF">HH213_24235</name>
</gene>
<evidence type="ECO:0000256" key="3">
    <source>
        <dbReference type="ARBA" id="ARBA00022801"/>
    </source>
</evidence>
<dbReference type="InterPro" id="IPR003785">
    <property type="entry name" value="Creatininase/forma_Hydrolase"/>
</dbReference>
<keyword evidence="3" id="KW-0378">Hydrolase</keyword>
<keyword evidence="6" id="KW-0732">Signal</keyword>
<evidence type="ECO:0000256" key="2">
    <source>
        <dbReference type="ARBA" id="ARBA00022723"/>
    </source>
</evidence>
<protein>
    <submittedName>
        <fullName evidence="7">Creatininase family protein</fullName>
    </submittedName>
</protein>
<keyword evidence="2" id="KW-0479">Metal-binding</keyword>
<evidence type="ECO:0000256" key="4">
    <source>
        <dbReference type="ARBA" id="ARBA00022833"/>
    </source>
</evidence>
<evidence type="ECO:0000256" key="5">
    <source>
        <dbReference type="ARBA" id="ARBA00024029"/>
    </source>
</evidence>
<evidence type="ECO:0000256" key="1">
    <source>
        <dbReference type="ARBA" id="ARBA00001947"/>
    </source>
</evidence>
<organism evidence="7 8">
    <name type="scientific">Duganella dendranthematis</name>
    <dbReference type="NCBI Taxonomy" id="2728021"/>
    <lineage>
        <taxon>Bacteria</taxon>
        <taxon>Pseudomonadati</taxon>
        <taxon>Pseudomonadota</taxon>
        <taxon>Betaproteobacteria</taxon>
        <taxon>Burkholderiales</taxon>
        <taxon>Oxalobacteraceae</taxon>
        <taxon>Telluria group</taxon>
        <taxon>Duganella</taxon>
    </lineage>
</organism>
<dbReference type="PANTHER" id="PTHR35005">
    <property type="entry name" value="3-DEHYDRO-SCYLLO-INOSOSE HYDROLASE"/>
    <property type="match status" value="1"/>
</dbReference>